<feature type="transmembrane region" description="Helical" evidence="8">
    <location>
        <begin position="12"/>
        <end position="31"/>
    </location>
</feature>
<keyword evidence="6 8" id="KW-1133">Transmembrane helix</keyword>
<evidence type="ECO:0000259" key="9">
    <source>
        <dbReference type="Pfam" id="PF12832"/>
    </source>
</evidence>
<evidence type="ECO:0000313" key="10">
    <source>
        <dbReference type="EMBL" id="KIE63737.1"/>
    </source>
</evidence>
<feature type="transmembrane region" description="Helical" evidence="8">
    <location>
        <begin position="357"/>
        <end position="375"/>
    </location>
</feature>
<evidence type="ECO:0000313" key="11">
    <source>
        <dbReference type="Proteomes" id="UP000054529"/>
    </source>
</evidence>
<feature type="transmembrane region" description="Helical" evidence="8">
    <location>
        <begin position="236"/>
        <end position="257"/>
    </location>
</feature>
<dbReference type="PANTHER" id="PTHR23522:SF10">
    <property type="entry name" value="3-PHENYLPROPIONIC ACID TRANSPORTER-RELATED"/>
    <property type="match status" value="1"/>
</dbReference>
<evidence type="ECO:0000256" key="4">
    <source>
        <dbReference type="ARBA" id="ARBA00022519"/>
    </source>
</evidence>
<evidence type="ECO:0000256" key="8">
    <source>
        <dbReference type="SAM" id="Phobius"/>
    </source>
</evidence>
<dbReference type="GO" id="GO:0015528">
    <property type="term" value="F:lactose:proton symporter activity"/>
    <property type="evidence" value="ECO:0007669"/>
    <property type="project" value="TreeGrafter"/>
</dbReference>
<dbReference type="EMBL" id="AWXV01000004">
    <property type="protein sequence ID" value="KIE63737.1"/>
    <property type="molecule type" value="Genomic_DNA"/>
</dbReference>
<dbReference type="InterPro" id="IPR026032">
    <property type="entry name" value="HcaT-like"/>
</dbReference>
<comment type="subcellular location">
    <subcellularLocation>
        <location evidence="1">Cell inner membrane</location>
        <topology evidence="1">Multi-pass membrane protein</topology>
    </subcellularLocation>
</comment>
<dbReference type="NCBIfam" id="NF037955">
    <property type="entry name" value="mfs"/>
    <property type="match status" value="1"/>
</dbReference>
<dbReference type="InterPro" id="IPR036259">
    <property type="entry name" value="MFS_trans_sf"/>
</dbReference>
<feature type="transmembrane region" description="Helical" evidence="8">
    <location>
        <begin position="325"/>
        <end position="351"/>
    </location>
</feature>
<dbReference type="OrthoDB" id="9150135at2"/>
<evidence type="ECO:0000256" key="7">
    <source>
        <dbReference type="ARBA" id="ARBA00023136"/>
    </source>
</evidence>
<evidence type="ECO:0000256" key="1">
    <source>
        <dbReference type="ARBA" id="ARBA00004429"/>
    </source>
</evidence>
<dbReference type="RefSeq" id="WP_039719650.1">
    <property type="nucleotide sequence ID" value="NZ_AWXV01000004.1"/>
</dbReference>
<proteinExistence type="predicted"/>
<keyword evidence="2" id="KW-0813">Transport</keyword>
<evidence type="ECO:0000256" key="5">
    <source>
        <dbReference type="ARBA" id="ARBA00022692"/>
    </source>
</evidence>
<keyword evidence="3" id="KW-1003">Cell membrane</keyword>
<sequence length="378" mass="43520">MYNSSIRWLALGYFSYFFTNGVFFPFIPIWLNHLGIDVSKVGVLISLGLIARFVGSLVIMKMIDKISQIMTFIRCLSVITFVLSLGFMVGTEWFSMLLIILSFNFFFSPMIPLTDILTTHLQKSIPFEYGSVRVWGSVSFILSAFLTGYLSDRFGYQTIIYILLISEAYTIFLVIMHPNFRLGHRVHRKVRDISFSELLKDREIVKFLFCTTLLQSSHAAYYGFSSIYWREIGYSIHHIGTLWSVSILSEIVMLMIFEKINFSFFKVRSIFLYSTICTIARWSVVAFSTSFLVILFSQLLHSGTFTLCHLASMKFINRYSDKEMILLNALYSSLGLGIGLAILAIISGFIYQHFHDNHNLVFFLMSLVASPVIFFRPK</sequence>
<reference evidence="10 11" key="1">
    <citation type="journal article" date="2014" name="G3 (Bethesda)">
        <title>Genome sequence of Candidatus Riesia pediculischaeffi, endosymbiont of chimpanzee lice, and genomic comparison of recently acquired endosymbionts from human and chimpanzee lice.</title>
        <authorList>
            <person name="Boyd B.M."/>
            <person name="Allen J.M."/>
            <person name="de Crecy-Lagard V."/>
            <person name="Reed D.L."/>
        </authorList>
    </citation>
    <scope>NUCLEOTIDE SEQUENCE [LARGE SCALE GENOMIC DNA]</scope>
    <source>
        <strain evidence="10 11">PTSU</strain>
    </source>
</reference>
<keyword evidence="5 8" id="KW-0812">Transmembrane</keyword>
<dbReference type="GO" id="GO:0030395">
    <property type="term" value="F:lactose binding"/>
    <property type="evidence" value="ECO:0007669"/>
    <property type="project" value="TreeGrafter"/>
</dbReference>
<dbReference type="Gene3D" id="1.20.1250.20">
    <property type="entry name" value="MFS general substrate transporter like domains"/>
    <property type="match status" value="2"/>
</dbReference>
<keyword evidence="4" id="KW-0997">Cell inner membrane</keyword>
<feature type="transmembrane region" description="Helical" evidence="8">
    <location>
        <begin position="130"/>
        <end position="150"/>
    </location>
</feature>
<comment type="caution">
    <text evidence="10">The sequence shown here is derived from an EMBL/GenBank/DDBJ whole genome shotgun (WGS) entry which is preliminary data.</text>
</comment>
<dbReference type="NCBIfam" id="NF008346">
    <property type="entry name" value="PRK11128.1"/>
    <property type="match status" value="1"/>
</dbReference>
<feature type="transmembrane region" description="Helical" evidence="8">
    <location>
        <begin position="156"/>
        <end position="175"/>
    </location>
</feature>
<protein>
    <submittedName>
        <fullName evidence="10">Putative 3-phenylpropionic acid transporter PnuD</fullName>
    </submittedName>
</protein>
<evidence type="ECO:0000256" key="3">
    <source>
        <dbReference type="ARBA" id="ARBA00022475"/>
    </source>
</evidence>
<evidence type="ECO:0000256" key="2">
    <source>
        <dbReference type="ARBA" id="ARBA00022448"/>
    </source>
</evidence>
<dbReference type="InterPro" id="IPR024989">
    <property type="entry name" value="MFS_assoc_dom"/>
</dbReference>
<dbReference type="PANTHER" id="PTHR23522">
    <property type="entry name" value="BLL5896 PROTEIN"/>
    <property type="match status" value="1"/>
</dbReference>
<dbReference type="GO" id="GO:0005886">
    <property type="term" value="C:plasma membrane"/>
    <property type="evidence" value="ECO:0007669"/>
    <property type="project" value="UniProtKB-SubCell"/>
</dbReference>
<dbReference type="AlphaFoldDB" id="A0A0C1RZM2"/>
<keyword evidence="7 8" id="KW-0472">Membrane</keyword>
<dbReference type="PIRSF" id="PIRSF004925">
    <property type="entry name" value="HcaT"/>
    <property type="match status" value="1"/>
</dbReference>
<feature type="domain" description="Major facilitator superfamily associated" evidence="9">
    <location>
        <begin position="8"/>
        <end position="355"/>
    </location>
</feature>
<dbReference type="HOGENOM" id="CLU_013133_6_0_6"/>
<gene>
    <name evidence="10" type="ORF">P689_122219</name>
</gene>
<dbReference type="Pfam" id="PF12832">
    <property type="entry name" value="MFS_1_like"/>
    <property type="match status" value="1"/>
</dbReference>
<dbReference type="Proteomes" id="UP000054529">
    <property type="component" value="Unassembled WGS sequence"/>
</dbReference>
<organism evidence="10 11">
    <name type="scientific">Candidatus Riesia pediculischaeffi PTSU</name>
    <dbReference type="NCBI Taxonomy" id="1401651"/>
    <lineage>
        <taxon>Bacteria</taxon>
        <taxon>Pseudomonadati</taxon>
        <taxon>Pseudomonadota</taxon>
        <taxon>Gammaproteobacteria</taxon>
        <taxon>Enterobacterales</taxon>
        <taxon>Enterobacteriaceae</taxon>
        <taxon>Candidatus Riesia</taxon>
    </lineage>
</organism>
<dbReference type="SUPFAM" id="SSF103473">
    <property type="entry name" value="MFS general substrate transporter"/>
    <property type="match status" value="1"/>
</dbReference>
<dbReference type="PATRIC" id="fig|1401651.3.peg.485"/>
<evidence type="ECO:0000256" key="6">
    <source>
        <dbReference type="ARBA" id="ARBA00022989"/>
    </source>
</evidence>
<feature type="transmembrane region" description="Helical" evidence="8">
    <location>
        <begin position="43"/>
        <end position="60"/>
    </location>
</feature>
<name>A0A0C1RZM2_9ENTR</name>
<accession>A0A0C1RZM2</accession>